<dbReference type="InterPro" id="IPR002104">
    <property type="entry name" value="Integrase_catalytic"/>
</dbReference>
<feature type="domain" description="Tyr recombinase" evidence="10">
    <location>
        <begin position="105"/>
        <end position="288"/>
    </location>
</feature>
<evidence type="ECO:0000256" key="3">
    <source>
        <dbReference type="ARBA" id="ARBA00022618"/>
    </source>
</evidence>
<keyword evidence="13" id="KW-1185">Reference proteome</keyword>
<evidence type="ECO:0000259" key="10">
    <source>
        <dbReference type="PROSITE" id="PS51898"/>
    </source>
</evidence>
<dbReference type="InterPro" id="IPR044068">
    <property type="entry name" value="CB"/>
</dbReference>
<dbReference type="PANTHER" id="PTHR30349">
    <property type="entry name" value="PHAGE INTEGRASE-RELATED"/>
    <property type="match status" value="1"/>
</dbReference>
<gene>
    <name evidence="12" type="ORF">HPS54_03470</name>
</gene>
<evidence type="ECO:0000256" key="8">
    <source>
        <dbReference type="ARBA" id="ARBA00023306"/>
    </source>
</evidence>
<dbReference type="Pfam" id="PF00589">
    <property type="entry name" value="Phage_integrase"/>
    <property type="match status" value="1"/>
</dbReference>
<evidence type="ECO:0000256" key="2">
    <source>
        <dbReference type="ARBA" id="ARBA00022490"/>
    </source>
</evidence>
<evidence type="ECO:0000313" key="13">
    <source>
        <dbReference type="Proteomes" id="UP000820977"/>
    </source>
</evidence>
<dbReference type="Proteomes" id="UP000820977">
    <property type="component" value="Unassembled WGS sequence"/>
</dbReference>
<evidence type="ECO:0000256" key="9">
    <source>
        <dbReference type="PROSITE-ProRule" id="PRU01248"/>
    </source>
</evidence>
<accession>A0ABX2B0M2</accession>
<keyword evidence="5" id="KW-0229">DNA integration</keyword>
<feature type="domain" description="Core-binding (CB)" evidence="11">
    <location>
        <begin position="1"/>
        <end position="84"/>
    </location>
</feature>
<dbReference type="InterPro" id="IPR010998">
    <property type="entry name" value="Integrase_recombinase_N"/>
</dbReference>
<evidence type="ECO:0000259" key="11">
    <source>
        <dbReference type="PROSITE" id="PS51900"/>
    </source>
</evidence>
<keyword evidence="3" id="KW-0132">Cell division</keyword>
<name>A0ABX2B0M2_9BACT</name>
<dbReference type="Pfam" id="PF02899">
    <property type="entry name" value="Phage_int_SAM_1"/>
    <property type="match status" value="1"/>
</dbReference>
<evidence type="ECO:0000256" key="6">
    <source>
        <dbReference type="ARBA" id="ARBA00023125"/>
    </source>
</evidence>
<evidence type="ECO:0000256" key="7">
    <source>
        <dbReference type="ARBA" id="ARBA00023172"/>
    </source>
</evidence>
<dbReference type="PROSITE" id="PS51900">
    <property type="entry name" value="CB"/>
    <property type="match status" value="1"/>
</dbReference>
<keyword evidence="6 9" id="KW-0238">DNA-binding</keyword>
<dbReference type="Gene3D" id="1.10.150.130">
    <property type="match status" value="1"/>
</dbReference>
<evidence type="ECO:0000256" key="4">
    <source>
        <dbReference type="ARBA" id="ARBA00022829"/>
    </source>
</evidence>
<keyword evidence="8" id="KW-0131">Cell cycle</keyword>
<dbReference type="InterPro" id="IPR004107">
    <property type="entry name" value="Integrase_SAM-like_N"/>
</dbReference>
<evidence type="ECO:0000313" key="12">
    <source>
        <dbReference type="EMBL" id="NPE24587.1"/>
    </source>
</evidence>
<evidence type="ECO:0000256" key="5">
    <source>
        <dbReference type="ARBA" id="ARBA00022908"/>
    </source>
</evidence>
<dbReference type="InterPro" id="IPR013762">
    <property type="entry name" value="Integrase-like_cat_sf"/>
</dbReference>
<keyword evidence="2" id="KW-0963">Cytoplasm</keyword>
<dbReference type="PANTHER" id="PTHR30349:SF77">
    <property type="entry name" value="TYROSINE RECOMBINASE XERC"/>
    <property type="match status" value="1"/>
</dbReference>
<keyword evidence="4" id="KW-0159">Chromosome partition</keyword>
<organism evidence="12 13">
    <name type="scientific">Xylanibacter caecicola</name>
    <dbReference type="NCBI Taxonomy" id="2736294"/>
    <lineage>
        <taxon>Bacteria</taxon>
        <taxon>Pseudomonadati</taxon>
        <taxon>Bacteroidota</taxon>
        <taxon>Bacteroidia</taxon>
        <taxon>Bacteroidales</taxon>
        <taxon>Prevotellaceae</taxon>
        <taxon>Xylanibacter</taxon>
    </lineage>
</organism>
<dbReference type="PROSITE" id="PS51898">
    <property type="entry name" value="TYR_RECOMBINASE"/>
    <property type="match status" value="1"/>
</dbReference>
<keyword evidence="7" id="KW-0233">DNA recombination</keyword>
<dbReference type="EMBL" id="JABKKJ010000003">
    <property type="protein sequence ID" value="NPE24587.1"/>
    <property type="molecule type" value="Genomic_DNA"/>
</dbReference>
<dbReference type="InterPro" id="IPR011010">
    <property type="entry name" value="DNA_brk_join_enz"/>
</dbReference>
<comment type="caution">
    <text evidence="12">The sequence shown here is derived from an EMBL/GenBank/DDBJ whole genome shotgun (WGS) entry which is preliminary data.</text>
</comment>
<dbReference type="InterPro" id="IPR050090">
    <property type="entry name" value="Tyrosine_recombinase_XerCD"/>
</dbReference>
<dbReference type="SUPFAM" id="SSF56349">
    <property type="entry name" value="DNA breaking-rejoining enzymes"/>
    <property type="match status" value="1"/>
</dbReference>
<comment type="subcellular location">
    <subcellularLocation>
        <location evidence="1">Cytoplasm</location>
    </subcellularLocation>
</comment>
<evidence type="ECO:0000256" key="1">
    <source>
        <dbReference type="ARBA" id="ARBA00004496"/>
    </source>
</evidence>
<sequence>MMIEQFLNYLLLEKNNSEQTVRNYGLDLRLFESYFKKLDARLSWESVDSDIIRDWMESMMDRGNNATSINRRLSALRSFYRFALSRNLVGSDPAHGITGPKKSLALPRFVKDNEINSIIDSFSEEDHTYNNMCARAILLMFYWTGMRVSELISLDDSSVDIISCNVKVVGKGNKHRLVPFGGELKRCLNEYIAVRDACVERMDNALFVTDKGKRMGYYRVRKLVDEHLSKVCTLGKKTPHVLRHSYATAMLNNGAGIESVKKLLGHSSVATTEIYTHVTFEKLKEVYETAHPRS</sequence>
<proteinExistence type="predicted"/>
<reference evidence="12 13" key="1">
    <citation type="submission" date="2020-05" db="EMBL/GenBank/DDBJ databases">
        <title>Distinct polysaccharide utilization as determinants for interspecies competition between intestinal Prevotella spp.</title>
        <authorList>
            <person name="Galvez E.J.C."/>
            <person name="Iljazovic A."/>
            <person name="Strowig T."/>
        </authorList>
    </citation>
    <scope>NUCLEOTIDE SEQUENCE [LARGE SCALE GENOMIC DNA]</scope>
    <source>
        <strain evidence="12 13">PCHR</strain>
    </source>
</reference>
<dbReference type="RefSeq" id="WP_172344083.1">
    <property type="nucleotide sequence ID" value="NZ_CASYYZ010000063.1"/>
</dbReference>
<dbReference type="Gene3D" id="1.10.443.10">
    <property type="entry name" value="Intergrase catalytic core"/>
    <property type="match status" value="1"/>
</dbReference>
<protein>
    <submittedName>
        <fullName evidence="12">Tyrosine-type recombinase/integrase</fullName>
    </submittedName>
</protein>